<dbReference type="EMBL" id="HACG01008596">
    <property type="protein sequence ID" value="CEK55461.1"/>
    <property type="molecule type" value="Transcribed_RNA"/>
</dbReference>
<feature type="non-terminal residue" evidence="1">
    <location>
        <position position="1"/>
    </location>
</feature>
<sequence length="67" mass="7377">PHQNEVIDSGEYSVRETFAVQGLNGAVSNISTNYSRPGAASTCTVSSFPRPPVVDDYIYHEDRSWNS</sequence>
<evidence type="ECO:0000313" key="1">
    <source>
        <dbReference type="EMBL" id="CEK55461.1"/>
    </source>
</evidence>
<accession>A0A0B6YI57</accession>
<reference evidence="1" key="1">
    <citation type="submission" date="2014-12" db="EMBL/GenBank/DDBJ databases">
        <title>Insight into the proteome of Arion vulgaris.</title>
        <authorList>
            <person name="Aradska J."/>
            <person name="Bulat T."/>
            <person name="Smidak R."/>
            <person name="Sarate P."/>
            <person name="Gangsoo J."/>
            <person name="Sialana F."/>
            <person name="Bilban M."/>
            <person name="Lubec G."/>
        </authorList>
    </citation>
    <scope>NUCLEOTIDE SEQUENCE</scope>
    <source>
        <tissue evidence="1">Skin</tissue>
    </source>
</reference>
<gene>
    <name evidence="1" type="primary">ORF25272</name>
</gene>
<organism evidence="1">
    <name type="scientific">Arion vulgaris</name>
    <dbReference type="NCBI Taxonomy" id="1028688"/>
    <lineage>
        <taxon>Eukaryota</taxon>
        <taxon>Metazoa</taxon>
        <taxon>Spiralia</taxon>
        <taxon>Lophotrochozoa</taxon>
        <taxon>Mollusca</taxon>
        <taxon>Gastropoda</taxon>
        <taxon>Heterobranchia</taxon>
        <taxon>Euthyneura</taxon>
        <taxon>Panpulmonata</taxon>
        <taxon>Eupulmonata</taxon>
        <taxon>Stylommatophora</taxon>
        <taxon>Helicina</taxon>
        <taxon>Arionoidea</taxon>
        <taxon>Arionidae</taxon>
        <taxon>Arion</taxon>
    </lineage>
</organism>
<proteinExistence type="predicted"/>
<protein>
    <submittedName>
        <fullName evidence="1">Uncharacterized protein</fullName>
    </submittedName>
</protein>
<feature type="non-terminal residue" evidence="1">
    <location>
        <position position="67"/>
    </location>
</feature>
<dbReference type="AlphaFoldDB" id="A0A0B6YI57"/>
<name>A0A0B6YI57_9EUPU</name>